<keyword evidence="2" id="KW-1185">Reference proteome</keyword>
<organism evidence="1 2">
    <name type="scientific">Trichonephila inaurata madagascariensis</name>
    <dbReference type="NCBI Taxonomy" id="2747483"/>
    <lineage>
        <taxon>Eukaryota</taxon>
        <taxon>Metazoa</taxon>
        <taxon>Ecdysozoa</taxon>
        <taxon>Arthropoda</taxon>
        <taxon>Chelicerata</taxon>
        <taxon>Arachnida</taxon>
        <taxon>Araneae</taxon>
        <taxon>Araneomorphae</taxon>
        <taxon>Entelegynae</taxon>
        <taxon>Araneoidea</taxon>
        <taxon>Nephilidae</taxon>
        <taxon>Trichonephila</taxon>
        <taxon>Trichonephila inaurata</taxon>
    </lineage>
</organism>
<sequence>MAPTAEYDMWGPSILVSRRGGGYRSTPSFQVTNVVRTVIITSRRIKIIGLDTRLILLKETGLDPTGLSMDKICCSDSNCSNEGATKSFEVCTTVDV</sequence>
<reference evidence="1" key="1">
    <citation type="submission" date="2020-08" db="EMBL/GenBank/DDBJ databases">
        <title>Multicomponent nature underlies the extraordinary mechanical properties of spider dragline silk.</title>
        <authorList>
            <person name="Kono N."/>
            <person name="Nakamura H."/>
            <person name="Mori M."/>
            <person name="Yoshida Y."/>
            <person name="Ohtoshi R."/>
            <person name="Malay A.D."/>
            <person name="Moran D.A.P."/>
            <person name="Tomita M."/>
            <person name="Numata K."/>
            <person name="Arakawa K."/>
        </authorList>
    </citation>
    <scope>NUCLEOTIDE SEQUENCE</scope>
</reference>
<accession>A0A8X6XGZ8</accession>
<dbReference type="Proteomes" id="UP000886998">
    <property type="component" value="Unassembled WGS sequence"/>
</dbReference>
<name>A0A8X6XGZ8_9ARAC</name>
<evidence type="ECO:0000313" key="1">
    <source>
        <dbReference type="EMBL" id="GFY53098.1"/>
    </source>
</evidence>
<dbReference type="EMBL" id="BMAV01009085">
    <property type="protein sequence ID" value="GFY53098.1"/>
    <property type="molecule type" value="Genomic_DNA"/>
</dbReference>
<gene>
    <name evidence="1" type="ORF">TNIN_362281</name>
</gene>
<comment type="caution">
    <text evidence="1">The sequence shown here is derived from an EMBL/GenBank/DDBJ whole genome shotgun (WGS) entry which is preliminary data.</text>
</comment>
<evidence type="ECO:0000313" key="2">
    <source>
        <dbReference type="Proteomes" id="UP000886998"/>
    </source>
</evidence>
<dbReference type="AlphaFoldDB" id="A0A8X6XGZ8"/>
<proteinExistence type="predicted"/>
<protein>
    <submittedName>
        <fullName evidence="1">Uncharacterized protein</fullName>
    </submittedName>
</protein>